<evidence type="ECO:0000256" key="2">
    <source>
        <dbReference type="ARBA" id="ARBA00022801"/>
    </source>
</evidence>
<dbReference type="RefSeq" id="WP_183770279.1">
    <property type="nucleotide sequence ID" value="NZ_JACHFW010000001.1"/>
</dbReference>
<dbReference type="Proteomes" id="UP000543642">
    <property type="component" value="Unassembled WGS sequence"/>
</dbReference>
<dbReference type="AlphaFoldDB" id="A0A7W8H737"/>
<dbReference type="Pfam" id="PF00135">
    <property type="entry name" value="COesterase"/>
    <property type="match status" value="1"/>
</dbReference>
<name>A0A7W8H737_9FIRM</name>
<keyword evidence="2 3" id="KW-0378">Hydrolase</keyword>
<dbReference type="InterPro" id="IPR050309">
    <property type="entry name" value="Type-B_Carboxylest/Lipase"/>
</dbReference>
<dbReference type="GO" id="GO:0016787">
    <property type="term" value="F:hydrolase activity"/>
    <property type="evidence" value="ECO:0007669"/>
    <property type="project" value="UniProtKB-KW"/>
</dbReference>
<keyword evidence="6" id="KW-1185">Reference proteome</keyword>
<dbReference type="Gene3D" id="3.40.50.1820">
    <property type="entry name" value="alpha/beta hydrolase"/>
    <property type="match status" value="1"/>
</dbReference>
<accession>A0A7W8H737</accession>
<evidence type="ECO:0000259" key="4">
    <source>
        <dbReference type="Pfam" id="PF00135"/>
    </source>
</evidence>
<dbReference type="EC" id="3.1.1.-" evidence="3"/>
<comment type="similarity">
    <text evidence="1 3">Belongs to the type-B carboxylesterase/lipase family.</text>
</comment>
<dbReference type="InterPro" id="IPR019826">
    <property type="entry name" value="Carboxylesterase_B_AS"/>
</dbReference>
<sequence length="530" mass="59251">MGTRFKCNEETIAQTKGGKLKGFYYDGIYTFHGIRYAKAKRFQMPAPIKPWEGVKDALSYGYICPILNNPKPTGEVATPHRFWPENENCQYLNIWTPSLDSSAKKPVLVWLHGGGFFSGSSIEQVCYDGANLAEFGDVVVVSVNHRLNVFGYLDMSSFGEKYKNSGNAGMADLVAALMWVRDNISAFGGNPDNVTIFGQSGGGSKVTTLGQIPAADGLFHKTVVMSGVYSSMSQGEQVKGRDLVLAILEQLDLEEKDVDDLATIITTQRLIEAVNAAEKKLAAEGKYIEWGPTPNDWYVGNPVEVGFADHFKTIPTMIGTVLGEFSMEPPIPHKDQLSAKERRDIVAQKYGEENADEVIRRFKAAYPDKNEVYVRNLDLMFRPGTLKYIERKAKEGTAPVYAYMFTPTFEIDEDKLAWHCSDIPFWFHNTSIIPVCQLDGITEKLENVMSSALVNFARSGNPNAAGLPWWDPCTAEHTNCMIFDKTCEVRVDHEKDLIPYMEKVTPPFVFDPSMFPSDEDEVDEGSAWFY</sequence>
<reference evidence="5 6" key="1">
    <citation type="submission" date="2020-08" db="EMBL/GenBank/DDBJ databases">
        <title>Genomic Encyclopedia of Type Strains, Phase IV (KMG-IV): sequencing the most valuable type-strain genomes for metagenomic binning, comparative biology and taxonomic classification.</title>
        <authorList>
            <person name="Goeker M."/>
        </authorList>
    </citation>
    <scope>NUCLEOTIDE SEQUENCE [LARGE SCALE GENOMIC DNA]</scope>
    <source>
        <strain evidence="5 6">DSM 106146</strain>
    </source>
</reference>
<dbReference type="SUPFAM" id="SSF53474">
    <property type="entry name" value="alpha/beta-Hydrolases"/>
    <property type="match status" value="1"/>
</dbReference>
<proteinExistence type="inferred from homology"/>
<dbReference type="EMBL" id="JACHFW010000001">
    <property type="protein sequence ID" value="MBB5263014.1"/>
    <property type="molecule type" value="Genomic_DNA"/>
</dbReference>
<dbReference type="InterPro" id="IPR029058">
    <property type="entry name" value="AB_hydrolase_fold"/>
</dbReference>
<protein>
    <recommendedName>
        <fullName evidence="3">Carboxylic ester hydrolase</fullName>
        <ecNumber evidence="3">3.1.1.-</ecNumber>
    </recommendedName>
</protein>
<evidence type="ECO:0000313" key="6">
    <source>
        <dbReference type="Proteomes" id="UP000543642"/>
    </source>
</evidence>
<evidence type="ECO:0000256" key="3">
    <source>
        <dbReference type="RuleBase" id="RU361235"/>
    </source>
</evidence>
<dbReference type="PANTHER" id="PTHR11559">
    <property type="entry name" value="CARBOXYLESTERASE"/>
    <property type="match status" value="1"/>
</dbReference>
<evidence type="ECO:0000313" key="5">
    <source>
        <dbReference type="EMBL" id="MBB5263014.1"/>
    </source>
</evidence>
<dbReference type="InterPro" id="IPR002018">
    <property type="entry name" value="CarbesteraseB"/>
</dbReference>
<organism evidence="5 6">
    <name type="scientific">Catenibacillus scindens</name>
    <dbReference type="NCBI Taxonomy" id="673271"/>
    <lineage>
        <taxon>Bacteria</taxon>
        <taxon>Bacillati</taxon>
        <taxon>Bacillota</taxon>
        <taxon>Clostridia</taxon>
        <taxon>Lachnospirales</taxon>
        <taxon>Lachnospiraceae</taxon>
        <taxon>Catenibacillus</taxon>
    </lineage>
</organism>
<feature type="domain" description="Carboxylesterase type B" evidence="4">
    <location>
        <begin position="10"/>
        <end position="487"/>
    </location>
</feature>
<evidence type="ECO:0000256" key="1">
    <source>
        <dbReference type="ARBA" id="ARBA00005964"/>
    </source>
</evidence>
<gene>
    <name evidence="5" type="ORF">HNP82_000108</name>
</gene>
<comment type="caution">
    <text evidence="5">The sequence shown here is derived from an EMBL/GenBank/DDBJ whole genome shotgun (WGS) entry which is preliminary data.</text>
</comment>
<dbReference type="PROSITE" id="PS00122">
    <property type="entry name" value="CARBOXYLESTERASE_B_1"/>
    <property type="match status" value="1"/>
</dbReference>